<accession>A0ABT6HYK2</accession>
<dbReference type="EMBL" id="JARWBG010000081">
    <property type="protein sequence ID" value="MDH2393750.1"/>
    <property type="molecule type" value="Genomic_DNA"/>
</dbReference>
<gene>
    <name evidence="2" type="ORF">QCN29_34315</name>
</gene>
<keyword evidence="1" id="KW-1133">Transmembrane helix</keyword>
<comment type="caution">
    <text evidence="2">The sequence shown here is derived from an EMBL/GenBank/DDBJ whole genome shotgun (WGS) entry which is preliminary data.</text>
</comment>
<name>A0ABT6HYK2_9ACTN</name>
<proteinExistence type="predicted"/>
<sequence length="60" mass="6292">MPLLFTLTLAVVIIVVTMLLALTLGALVSWRPTLAGPIQAALGGIMMMIALMAVLVTVTR</sequence>
<dbReference type="Proteomes" id="UP001223144">
    <property type="component" value="Unassembled WGS sequence"/>
</dbReference>
<organism evidence="2 3">
    <name type="scientific">Streptomyces chengmaiensis</name>
    <dbReference type="NCBI Taxonomy" id="3040919"/>
    <lineage>
        <taxon>Bacteria</taxon>
        <taxon>Bacillati</taxon>
        <taxon>Actinomycetota</taxon>
        <taxon>Actinomycetes</taxon>
        <taxon>Kitasatosporales</taxon>
        <taxon>Streptomycetaceae</taxon>
        <taxon>Streptomyces</taxon>
    </lineage>
</organism>
<protein>
    <submittedName>
        <fullName evidence="2">Uncharacterized protein</fullName>
    </submittedName>
</protein>
<keyword evidence="1" id="KW-0812">Transmembrane</keyword>
<evidence type="ECO:0000313" key="2">
    <source>
        <dbReference type="EMBL" id="MDH2393750.1"/>
    </source>
</evidence>
<keyword evidence="1" id="KW-0472">Membrane</keyword>
<reference evidence="2 3" key="1">
    <citation type="submission" date="2023-04" db="EMBL/GenBank/DDBJ databases">
        <title>Streptomyces chengmaiensis sp. nov. isolated from the stem of mangrove plant in Hainan.</title>
        <authorList>
            <person name="Huang X."/>
            <person name="Zhou S."/>
            <person name="Chu X."/>
            <person name="Xie Y."/>
            <person name="Lin Y."/>
        </authorList>
    </citation>
    <scope>NUCLEOTIDE SEQUENCE [LARGE SCALE GENOMIC DNA]</scope>
    <source>
        <strain evidence="2 3">HNM0663</strain>
    </source>
</reference>
<evidence type="ECO:0000256" key="1">
    <source>
        <dbReference type="SAM" id="Phobius"/>
    </source>
</evidence>
<evidence type="ECO:0000313" key="3">
    <source>
        <dbReference type="Proteomes" id="UP001223144"/>
    </source>
</evidence>
<dbReference type="RefSeq" id="WP_279933091.1">
    <property type="nucleotide sequence ID" value="NZ_JARWBG010000081.1"/>
</dbReference>
<feature type="transmembrane region" description="Helical" evidence="1">
    <location>
        <begin position="37"/>
        <end position="58"/>
    </location>
</feature>
<keyword evidence="3" id="KW-1185">Reference proteome</keyword>